<evidence type="ECO:0000313" key="5">
    <source>
        <dbReference type="Proteomes" id="UP000003438"/>
    </source>
</evidence>
<dbReference type="GO" id="GO:0055052">
    <property type="term" value="C:ATP-binding cassette (ABC) transporter complex, substrate-binding subunit-containing"/>
    <property type="evidence" value="ECO:0007669"/>
    <property type="project" value="TreeGrafter"/>
</dbReference>
<reference evidence="4" key="1">
    <citation type="submission" date="2009-12" db="EMBL/GenBank/DDBJ databases">
        <authorList>
            <person name="Weinstock G."/>
            <person name="Sodergren E."/>
            <person name="Clifton S."/>
            <person name="Fulton L."/>
            <person name="Fulton B."/>
            <person name="Courtney L."/>
            <person name="Fronick C."/>
            <person name="Harrison M."/>
            <person name="Strong C."/>
            <person name="Farmer C."/>
            <person name="Delahaunty K."/>
            <person name="Markovic C."/>
            <person name="Hall O."/>
            <person name="Minx P."/>
            <person name="Tomlinson C."/>
            <person name="Mitreva M."/>
            <person name="Nelson J."/>
            <person name="Hou S."/>
            <person name="Wollam A."/>
            <person name="Pepin K.H."/>
            <person name="Johnson M."/>
            <person name="Bhonagiri V."/>
            <person name="Nash W.E."/>
            <person name="Warren W."/>
            <person name="Chinwalla A."/>
            <person name="Mardis E.R."/>
            <person name="Wilson R.K."/>
        </authorList>
    </citation>
    <scope>NUCLEOTIDE SEQUENCE [LARGE SCALE GENOMIC DNA]</scope>
    <source>
        <strain evidence="4">DSM 15176</strain>
    </source>
</reference>
<keyword evidence="2" id="KW-0813">Transport</keyword>
<dbReference type="EMBL" id="ACBY02000047">
    <property type="protein sequence ID" value="EFB75020.1"/>
    <property type="molecule type" value="Genomic_DNA"/>
</dbReference>
<dbReference type="HOGENOM" id="CLU_031285_17_3_9"/>
<dbReference type="Pfam" id="PF13416">
    <property type="entry name" value="SBP_bac_8"/>
    <property type="match status" value="1"/>
</dbReference>
<dbReference type="GO" id="GO:0042956">
    <property type="term" value="P:maltodextrin transmembrane transport"/>
    <property type="evidence" value="ECO:0007669"/>
    <property type="project" value="TreeGrafter"/>
</dbReference>
<dbReference type="Proteomes" id="UP000003438">
    <property type="component" value="Unassembled WGS sequence"/>
</dbReference>
<dbReference type="InterPro" id="IPR006059">
    <property type="entry name" value="SBP"/>
</dbReference>
<dbReference type="GO" id="GO:0015768">
    <property type="term" value="P:maltose transport"/>
    <property type="evidence" value="ECO:0007669"/>
    <property type="project" value="TreeGrafter"/>
</dbReference>
<proteinExistence type="inferred from homology"/>
<keyword evidence="3" id="KW-0732">Signal</keyword>
<evidence type="ECO:0000256" key="1">
    <source>
        <dbReference type="ARBA" id="ARBA00008520"/>
    </source>
</evidence>
<sequence>MNCAILAQQQIKARCAVLATKGEDIMKKQLSLAMAAAMALSLAACGASQSGSAAETASTSDATTEAAASWGDVTLTMWGAEEDQTMLREMADAFIEENKDKGNITINIGACSESDTKDNILTDPTAAADVFAFADDQLNELVAAGALQEVSLNADDVKSRNLEGSVEAASLNGKLYAYPMTADNGYFLYYDSSVISPEDAQTVDGILAAAAAAGRTFDMTINDGWYIYSFFAGAGLQATLAEDGVNTVCNWNEEPGADVAQAIMDIASNSAFVCASDADIVSGIENGTVCAAVSGTWNANVAQEKWGENYAAAKLPTYTLNGEQVQMSSFAGYKLVGVNPHSANVGVAMMLADYITNEANQQKRFEVRNLGPSNINVNASEAVQAAPAIAALAAQSDYADLQRVGTNYWDPAASLGQILVSGDTQGKTTQQLVDDAVAGITAPVAQ</sequence>
<dbReference type="AlphaFoldDB" id="D1PQP0"/>
<dbReference type="GO" id="GO:1901982">
    <property type="term" value="F:maltose binding"/>
    <property type="evidence" value="ECO:0007669"/>
    <property type="project" value="TreeGrafter"/>
</dbReference>
<dbReference type="STRING" id="411471.SUBVAR_06709"/>
<accession>D1PQP0</accession>
<gene>
    <name evidence="4" type="ORF">SUBVAR_06709</name>
</gene>
<name>D1PQP0_9FIRM</name>
<protein>
    <submittedName>
        <fullName evidence="4">ABC transporter, solute-binding protein</fullName>
    </submittedName>
</protein>
<evidence type="ECO:0000256" key="3">
    <source>
        <dbReference type="ARBA" id="ARBA00022729"/>
    </source>
</evidence>
<organism evidence="4 5">
    <name type="scientific">Subdoligranulum variabile DSM 15176</name>
    <dbReference type="NCBI Taxonomy" id="411471"/>
    <lineage>
        <taxon>Bacteria</taxon>
        <taxon>Bacillati</taxon>
        <taxon>Bacillota</taxon>
        <taxon>Clostridia</taxon>
        <taxon>Eubacteriales</taxon>
        <taxon>Oscillospiraceae</taxon>
        <taxon>Subdoligranulum</taxon>
    </lineage>
</organism>
<comment type="caution">
    <text evidence="4">The sequence shown here is derived from an EMBL/GenBank/DDBJ whole genome shotgun (WGS) entry which is preliminary data.</text>
</comment>
<dbReference type="SUPFAM" id="SSF53850">
    <property type="entry name" value="Periplasmic binding protein-like II"/>
    <property type="match status" value="1"/>
</dbReference>
<evidence type="ECO:0000256" key="2">
    <source>
        <dbReference type="ARBA" id="ARBA00022448"/>
    </source>
</evidence>
<dbReference type="PANTHER" id="PTHR30061">
    <property type="entry name" value="MALTOSE-BINDING PERIPLASMIC PROTEIN"/>
    <property type="match status" value="1"/>
</dbReference>
<evidence type="ECO:0000313" key="4">
    <source>
        <dbReference type="EMBL" id="EFB75020.1"/>
    </source>
</evidence>
<dbReference type="PANTHER" id="PTHR30061:SF50">
    <property type="entry name" value="MALTOSE_MALTODEXTRIN-BINDING PERIPLASMIC PROTEIN"/>
    <property type="match status" value="1"/>
</dbReference>
<keyword evidence="5" id="KW-1185">Reference proteome</keyword>
<dbReference type="eggNOG" id="COG2182">
    <property type="taxonomic scope" value="Bacteria"/>
</dbReference>
<dbReference type="Gene3D" id="3.40.190.10">
    <property type="entry name" value="Periplasmic binding protein-like II"/>
    <property type="match status" value="2"/>
</dbReference>
<comment type="similarity">
    <text evidence="1">Belongs to the bacterial solute-binding protein 1 family.</text>
</comment>